<accession>A0A182QX03</accession>
<sequence>MANGTRLLANGFVLLWLLVQVAFGEPNAACKKMPALVKDDSANEKCCDIPEIFSNETLHQCMEEVERTSKPQVQKSCEFATCVLKRQKHLKPDGTFDVEQVRSYIKDTLKASAEWKTLITSVVLDECIPMAEKDTPGMANQLKSAMGDCNPIPALAFTCSAARFYAKCPSKDWTGSKKCDEWKQYLSECSLSVEDLNEMYVQIESQKLT</sequence>
<name>A0A182QX03_9DIPT</name>
<evidence type="ECO:0000313" key="8">
    <source>
        <dbReference type="EnsemblMetazoa" id="AFAF018564-PA"/>
    </source>
</evidence>
<keyword evidence="3" id="KW-0813">Transport</keyword>
<feature type="domain" description="OBP47-like" evidence="7">
    <location>
        <begin position="53"/>
        <end position="185"/>
    </location>
</feature>
<keyword evidence="4" id="KW-0964">Secreted</keyword>
<dbReference type="GO" id="GO:0005576">
    <property type="term" value="C:extracellular region"/>
    <property type="evidence" value="ECO:0007669"/>
    <property type="project" value="UniProtKB-SubCell"/>
</dbReference>
<dbReference type="STRING" id="69004.A0A182QX03"/>
<dbReference type="InterPro" id="IPR054577">
    <property type="entry name" value="OBP47-like_dom"/>
</dbReference>
<protein>
    <recommendedName>
        <fullName evidence="7">OBP47-like domain-containing protein</fullName>
    </recommendedName>
</protein>
<keyword evidence="5" id="KW-1015">Disulfide bond</keyword>
<evidence type="ECO:0000313" key="9">
    <source>
        <dbReference type="Proteomes" id="UP000075886"/>
    </source>
</evidence>
<proteinExistence type="inferred from homology"/>
<keyword evidence="9" id="KW-1185">Reference proteome</keyword>
<evidence type="ECO:0000259" key="7">
    <source>
        <dbReference type="Pfam" id="PF22651"/>
    </source>
</evidence>
<keyword evidence="6" id="KW-0732">Signal</keyword>
<dbReference type="PANTHER" id="PTHR21066">
    <property type="entry name" value="ODORANT-BINDING PROTEIN 59A-RELATED"/>
    <property type="match status" value="1"/>
</dbReference>
<evidence type="ECO:0000256" key="3">
    <source>
        <dbReference type="ARBA" id="ARBA00022448"/>
    </source>
</evidence>
<dbReference type="Gene3D" id="1.10.238.270">
    <property type="match status" value="1"/>
</dbReference>
<dbReference type="AlphaFoldDB" id="A0A182QX03"/>
<feature type="chain" id="PRO_5008133581" description="OBP47-like domain-containing protein" evidence="6">
    <location>
        <begin position="25"/>
        <end position="209"/>
    </location>
</feature>
<dbReference type="PANTHER" id="PTHR21066:SF15">
    <property type="entry name" value="GH25962P-RELATED"/>
    <property type="match status" value="1"/>
</dbReference>
<dbReference type="EnsemblMetazoa" id="AFAF018564-RA">
    <property type="protein sequence ID" value="AFAF018564-PA"/>
    <property type="gene ID" value="AFAF018564"/>
</dbReference>
<dbReference type="Proteomes" id="UP000075886">
    <property type="component" value="Unassembled WGS sequence"/>
</dbReference>
<organism evidence="8 9">
    <name type="scientific">Anopheles farauti</name>
    <dbReference type="NCBI Taxonomy" id="69004"/>
    <lineage>
        <taxon>Eukaryota</taxon>
        <taxon>Metazoa</taxon>
        <taxon>Ecdysozoa</taxon>
        <taxon>Arthropoda</taxon>
        <taxon>Hexapoda</taxon>
        <taxon>Insecta</taxon>
        <taxon>Pterygota</taxon>
        <taxon>Neoptera</taxon>
        <taxon>Endopterygota</taxon>
        <taxon>Diptera</taxon>
        <taxon>Nematocera</taxon>
        <taxon>Culicoidea</taxon>
        <taxon>Culicidae</taxon>
        <taxon>Anophelinae</taxon>
        <taxon>Anopheles</taxon>
    </lineage>
</organism>
<evidence type="ECO:0000256" key="2">
    <source>
        <dbReference type="ARBA" id="ARBA00008098"/>
    </source>
</evidence>
<dbReference type="Pfam" id="PF22651">
    <property type="entry name" value="OBP47_like"/>
    <property type="match status" value="1"/>
</dbReference>
<dbReference type="EMBL" id="AXCN02000549">
    <property type="status" value="NOT_ANNOTATED_CDS"/>
    <property type="molecule type" value="Genomic_DNA"/>
</dbReference>
<evidence type="ECO:0000256" key="4">
    <source>
        <dbReference type="ARBA" id="ARBA00022525"/>
    </source>
</evidence>
<evidence type="ECO:0000256" key="6">
    <source>
        <dbReference type="SAM" id="SignalP"/>
    </source>
</evidence>
<comment type="subcellular location">
    <subcellularLocation>
        <location evidence="1">Secreted</location>
    </subcellularLocation>
</comment>
<feature type="signal peptide" evidence="6">
    <location>
        <begin position="1"/>
        <end position="24"/>
    </location>
</feature>
<dbReference type="InterPro" id="IPR052295">
    <property type="entry name" value="Odorant-binding_protein"/>
</dbReference>
<evidence type="ECO:0000256" key="5">
    <source>
        <dbReference type="ARBA" id="ARBA00023157"/>
    </source>
</evidence>
<evidence type="ECO:0000256" key="1">
    <source>
        <dbReference type="ARBA" id="ARBA00004613"/>
    </source>
</evidence>
<dbReference type="VEuPathDB" id="VectorBase:AFAF018564"/>
<comment type="similarity">
    <text evidence="2">Belongs to the PBP/GOBP family.</text>
</comment>
<reference evidence="9" key="1">
    <citation type="submission" date="2014-01" db="EMBL/GenBank/DDBJ databases">
        <title>The Genome Sequence of Anopheles farauti FAR1 (V2).</title>
        <authorList>
            <consortium name="The Broad Institute Genomics Platform"/>
            <person name="Neafsey D.E."/>
            <person name="Besansky N."/>
            <person name="Howell P."/>
            <person name="Walton C."/>
            <person name="Young S.K."/>
            <person name="Zeng Q."/>
            <person name="Gargeya S."/>
            <person name="Fitzgerald M."/>
            <person name="Haas B."/>
            <person name="Abouelleil A."/>
            <person name="Allen A.W."/>
            <person name="Alvarado L."/>
            <person name="Arachchi H.M."/>
            <person name="Berlin A.M."/>
            <person name="Chapman S.B."/>
            <person name="Gainer-Dewar J."/>
            <person name="Goldberg J."/>
            <person name="Griggs A."/>
            <person name="Gujja S."/>
            <person name="Hansen M."/>
            <person name="Howarth C."/>
            <person name="Imamovic A."/>
            <person name="Ireland A."/>
            <person name="Larimer J."/>
            <person name="McCowan C."/>
            <person name="Murphy C."/>
            <person name="Pearson M."/>
            <person name="Poon T.W."/>
            <person name="Priest M."/>
            <person name="Roberts A."/>
            <person name="Saif S."/>
            <person name="Shea T."/>
            <person name="Sisk P."/>
            <person name="Sykes S."/>
            <person name="Wortman J."/>
            <person name="Nusbaum C."/>
            <person name="Birren B."/>
        </authorList>
    </citation>
    <scope>NUCLEOTIDE SEQUENCE [LARGE SCALE GENOMIC DNA]</scope>
    <source>
        <strain evidence="9">FAR1</strain>
    </source>
</reference>
<reference evidence="8" key="2">
    <citation type="submission" date="2020-05" db="UniProtKB">
        <authorList>
            <consortium name="EnsemblMetazoa"/>
        </authorList>
    </citation>
    <scope>IDENTIFICATION</scope>
    <source>
        <strain evidence="8">FAR1</strain>
    </source>
</reference>